<dbReference type="AlphaFoldDB" id="A0A803QCK0"/>
<reference evidence="2" key="1">
    <citation type="submission" date="2018-11" db="EMBL/GenBank/DDBJ databases">
        <authorList>
            <person name="Grassa J C."/>
        </authorList>
    </citation>
    <scope>NUCLEOTIDE SEQUENCE [LARGE SCALE GENOMIC DNA]</scope>
</reference>
<dbReference type="OMA" id="QAGREWF"/>
<accession>A0A803QCK0</accession>
<dbReference type="PANTHER" id="PTHR11439">
    <property type="entry name" value="GAG-POL-RELATED RETROTRANSPOSON"/>
    <property type="match status" value="1"/>
</dbReference>
<dbReference type="EnsemblPlants" id="evm.model.08.848">
    <property type="protein sequence ID" value="cds.evm.model.08.848"/>
    <property type="gene ID" value="evm.TU.08.848"/>
</dbReference>
<dbReference type="Gramene" id="evm.model.08.848">
    <property type="protein sequence ID" value="cds.evm.model.08.848"/>
    <property type="gene ID" value="evm.TU.08.848"/>
</dbReference>
<proteinExistence type="predicted"/>
<evidence type="ECO:0000313" key="3">
    <source>
        <dbReference type="Proteomes" id="UP000596661"/>
    </source>
</evidence>
<dbReference type="Pfam" id="PF07727">
    <property type="entry name" value="RVT_2"/>
    <property type="match status" value="1"/>
</dbReference>
<dbReference type="InterPro" id="IPR043502">
    <property type="entry name" value="DNA/RNA_pol_sf"/>
</dbReference>
<keyword evidence="3" id="KW-1185">Reference proteome</keyword>
<reference evidence="2" key="2">
    <citation type="submission" date="2021-03" db="UniProtKB">
        <authorList>
            <consortium name="EnsemblPlants"/>
        </authorList>
    </citation>
    <scope>IDENTIFICATION</scope>
</reference>
<name>A0A803QCK0_CANSA</name>
<protein>
    <recommendedName>
        <fullName evidence="1">Reverse transcriptase Ty1/copia-type domain-containing protein</fullName>
    </recommendedName>
</protein>
<dbReference type="PANTHER" id="PTHR11439:SF498">
    <property type="entry name" value="DNAK FAMILY PROTEIN"/>
    <property type="match status" value="1"/>
</dbReference>
<evidence type="ECO:0000313" key="2">
    <source>
        <dbReference type="EnsemblPlants" id="cds.evm.model.08.848"/>
    </source>
</evidence>
<sequence>MPAQPPLVIPYSISQVLNYSKLAPHFRATVLAISSHVELEFYHQARGIKLWDDAMNNEIDALERNHTWIVVSLPAEHHAIGCRWVYKIKYNADGSVERCKARLVAKGYNQQEVARSPKGIFVSRRPYALQLLEDLGHLGCKPVSTPMEGNLQLSQAEKDKLVDPKLYRRIIGKLQYLTITRPNIFFTVNKLIQYLAVPKNFHMNAAQRALQYIKHCPGQGIFFPANFVIHLRAYTDVDWAACPDTRRSTIGFCIFLGDSLISWKSKKQQTVSRSSAKVGYQAMANTTCELV</sequence>
<dbReference type="SUPFAM" id="SSF56672">
    <property type="entry name" value="DNA/RNA polymerases"/>
    <property type="match status" value="1"/>
</dbReference>
<organism evidence="2 3">
    <name type="scientific">Cannabis sativa</name>
    <name type="common">Hemp</name>
    <name type="synonym">Marijuana</name>
    <dbReference type="NCBI Taxonomy" id="3483"/>
    <lineage>
        <taxon>Eukaryota</taxon>
        <taxon>Viridiplantae</taxon>
        <taxon>Streptophyta</taxon>
        <taxon>Embryophyta</taxon>
        <taxon>Tracheophyta</taxon>
        <taxon>Spermatophyta</taxon>
        <taxon>Magnoliopsida</taxon>
        <taxon>eudicotyledons</taxon>
        <taxon>Gunneridae</taxon>
        <taxon>Pentapetalae</taxon>
        <taxon>rosids</taxon>
        <taxon>fabids</taxon>
        <taxon>Rosales</taxon>
        <taxon>Cannabaceae</taxon>
        <taxon>Cannabis</taxon>
    </lineage>
</organism>
<dbReference type="CDD" id="cd09272">
    <property type="entry name" value="RNase_HI_RT_Ty1"/>
    <property type="match status" value="1"/>
</dbReference>
<feature type="domain" description="Reverse transcriptase Ty1/copia-type" evidence="1">
    <location>
        <begin position="65"/>
        <end position="111"/>
    </location>
</feature>
<dbReference type="Proteomes" id="UP000596661">
    <property type="component" value="Chromosome 8"/>
</dbReference>
<evidence type="ECO:0000259" key="1">
    <source>
        <dbReference type="Pfam" id="PF07727"/>
    </source>
</evidence>
<dbReference type="EMBL" id="UZAU01000693">
    <property type="status" value="NOT_ANNOTATED_CDS"/>
    <property type="molecule type" value="Genomic_DNA"/>
</dbReference>
<dbReference type="InterPro" id="IPR013103">
    <property type="entry name" value="RVT_2"/>
</dbReference>